<dbReference type="GO" id="GO:0005783">
    <property type="term" value="C:endoplasmic reticulum"/>
    <property type="evidence" value="ECO:0007669"/>
    <property type="project" value="TreeGrafter"/>
</dbReference>
<evidence type="ECO:0000313" key="15">
    <source>
        <dbReference type="EMBL" id="GCB80865.1"/>
    </source>
</evidence>
<organism evidence="15 16">
    <name type="scientific">Scyliorhinus torazame</name>
    <name type="common">Cloudy catshark</name>
    <name type="synonym">Catulus torazame</name>
    <dbReference type="NCBI Taxonomy" id="75743"/>
    <lineage>
        <taxon>Eukaryota</taxon>
        <taxon>Metazoa</taxon>
        <taxon>Chordata</taxon>
        <taxon>Craniata</taxon>
        <taxon>Vertebrata</taxon>
        <taxon>Chondrichthyes</taxon>
        <taxon>Elasmobranchii</taxon>
        <taxon>Galeomorphii</taxon>
        <taxon>Galeoidea</taxon>
        <taxon>Carcharhiniformes</taxon>
        <taxon>Scyliorhinidae</taxon>
        <taxon>Scyliorhinus</taxon>
    </lineage>
</organism>
<dbReference type="FunFam" id="3.90.550.50:FF:000001">
    <property type="entry name" value="Hexosyltransferase"/>
    <property type="match status" value="1"/>
</dbReference>
<dbReference type="PANTHER" id="PTHR11214">
    <property type="entry name" value="BETA-1,3-N-ACETYLGLUCOSAMINYLTRANSFERASE"/>
    <property type="match status" value="1"/>
</dbReference>
<keyword evidence="12" id="KW-0325">Glycoprotein</keyword>
<dbReference type="GO" id="GO:0000139">
    <property type="term" value="C:Golgi membrane"/>
    <property type="evidence" value="ECO:0007669"/>
    <property type="project" value="UniProtKB-SubCell"/>
</dbReference>
<gene>
    <name evidence="15" type="ORF">scyTo_0021733</name>
</gene>
<protein>
    <recommendedName>
        <fullName evidence="14">Hexosyltransferase</fullName>
        <ecNumber evidence="14">2.4.1.-</ecNumber>
    </recommendedName>
</protein>
<proteinExistence type="inferred from homology"/>
<dbReference type="Gene3D" id="3.90.550.50">
    <property type="match status" value="1"/>
</dbReference>
<keyword evidence="11" id="KW-0472">Membrane</keyword>
<dbReference type="AlphaFoldDB" id="A0A401Q668"/>
<keyword evidence="5" id="KW-0808">Transferase</keyword>
<reference evidence="15 16" key="1">
    <citation type="journal article" date="2018" name="Nat. Ecol. Evol.">
        <title>Shark genomes provide insights into elasmobranch evolution and the origin of vertebrates.</title>
        <authorList>
            <person name="Hara Y"/>
            <person name="Yamaguchi K"/>
            <person name="Onimaru K"/>
            <person name="Kadota M"/>
            <person name="Koyanagi M"/>
            <person name="Keeley SD"/>
            <person name="Tatsumi K"/>
            <person name="Tanaka K"/>
            <person name="Motone F"/>
            <person name="Kageyama Y"/>
            <person name="Nozu R"/>
            <person name="Adachi N"/>
            <person name="Nishimura O"/>
            <person name="Nakagawa R"/>
            <person name="Tanegashima C"/>
            <person name="Kiyatake I"/>
            <person name="Matsumoto R"/>
            <person name="Murakumo K"/>
            <person name="Nishida K"/>
            <person name="Terakita A"/>
            <person name="Kuratani S"/>
            <person name="Sato K"/>
            <person name="Hyodo S Kuraku.S."/>
        </authorList>
    </citation>
    <scope>NUCLEOTIDE SEQUENCE [LARGE SCALE GENOMIC DNA]</scope>
</reference>
<comment type="similarity">
    <text evidence="3 14">Belongs to the glycosyltransferase 31 family.</text>
</comment>
<keyword evidence="8" id="KW-1133">Transmembrane helix</keyword>
<evidence type="ECO:0000256" key="11">
    <source>
        <dbReference type="ARBA" id="ARBA00023136"/>
    </source>
</evidence>
<evidence type="ECO:0000256" key="1">
    <source>
        <dbReference type="ARBA" id="ARBA00004323"/>
    </source>
</evidence>
<evidence type="ECO:0000256" key="3">
    <source>
        <dbReference type="ARBA" id="ARBA00008661"/>
    </source>
</evidence>
<dbReference type="GO" id="GO:0006493">
    <property type="term" value="P:protein O-linked glycosylation"/>
    <property type="evidence" value="ECO:0007669"/>
    <property type="project" value="TreeGrafter"/>
</dbReference>
<comment type="catalytic activity">
    <reaction evidence="13">
        <text>a globoside Gb4Cer (d18:1(4E)) + UDP-alpha-D-galactose = a globoside GalGb4Cer (d18:1(4E)) + UDP + H(+)</text>
        <dbReference type="Rhea" id="RHEA:41996"/>
        <dbReference type="ChEBI" id="CHEBI:15378"/>
        <dbReference type="ChEBI" id="CHEBI:18259"/>
        <dbReference type="ChEBI" id="CHEBI:58223"/>
        <dbReference type="ChEBI" id="CHEBI:62571"/>
        <dbReference type="ChEBI" id="CHEBI:66914"/>
    </reaction>
    <physiologicalReaction direction="left-to-right" evidence="13">
        <dbReference type="Rhea" id="RHEA:41997"/>
    </physiologicalReaction>
</comment>
<dbReference type="STRING" id="75743.A0A401Q668"/>
<keyword evidence="9 14" id="KW-0333">Golgi apparatus</keyword>
<dbReference type="EC" id="2.4.1.-" evidence="14"/>
<dbReference type="Pfam" id="PF01762">
    <property type="entry name" value="Galactosyl_T"/>
    <property type="match status" value="1"/>
</dbReference>
<keyword evidence="10" id="KW-0443">Lipid metabolism</keyword>
<dbReference type="OrthoDB" id="2139606at2759"/>
<dbReference type="Proteomes" id="UP000288216">
    <property type="component" value="Unassembled WGS sequence"/>
</dbReference>
<keyword evidence="7" id="KW-0735">Signal-anchor</keyword>
<evidence type="ECO:0000256" key="9">
    <source>
        <dbReference type="ARBA" id="ARBA00023034"/>
    </source>
</evidence>
<evidence type="ECO:0000256" key="5">
    <source>
        <dbReference type="ARBA" id="ARBA00022679"/>
    </source>
</evidence>
<dbReference type="GO" id="GO:0008499">
    <property type="term" value="F:N-acetyl-beta-D-glucosaminide beta-(1,3)-galactosyltransferase activity"/>
    <property type="evidence" value="ECO:0007669"/>
    <property type="project" value="TreeGrafter"/>
</dbReference>
<evidence type="ECO:0000256" key="12">
    <source>
        <dbReference type="ARBA" id="ARBA00023180"/>
    </source>
</evidence>
<comment type="subcellular location">
    <subcellularLocation>
        <location evidence="1 14">Golgi apparatus membrane</location>
        <topology evidence="1 14">Single-pass type II membrane protein</topology>
    </subcellularLocation>
</comment>
<keyword evidence="4 14" id="KW-0328">Glycosyltransferase</keyword>
<keyword evidence="6" id="KW-0812">Transmembrane</keyword>
<comment type="caution">
    <text evidence="15">The sequence shown here is derived from an EMBL/GenBank/DDBJ whole genome shotgun (WGS) entry which is preliminary data.</text>
</comment>
<keyword evidence="16" id="KW-1185">Reference proteome</keyword>
<evidence type="ECO:0000256" key="14">
    <source>
        <dbReference type="RuleBase" id="RU363063"/>
    </source>
</evidence>
<evidence type="ECO:0000256" key="2">
    <source>
        <dbReference type="ARBA" id="ARBA00004922"/>
    </source>
</evidence>
<evidence type="ECO:0000256" key="10">
    <source>
        <dbReference type="ARBA" id="ARBA00023098"/>
    </source>
</evidence>
<sequence length="265" mass="30789">MLPNSRCETRPPFLVLLVTSAQDQLEARSTIRQTWGRARTTHGKRVVTYFLLGYSREHQEQLQNESSLHKDIIQKDFTDSYYNLTLKVLMGLEWVDRFCPSTSFVMKTDSDMFVNVDYLAELLLGMNRTNIFTGFVMRNFKPVRCKSNKWFVSEQEYPQEKYPPFCSGTGYVLSADVASRVWNISGIIPYFKLEDVYIGMCLAELKIEPVKIHSQRKFHIGKVKFSVCKFRNLVTAHKVKPYEARIYWKALELAANEHCPGDRTA</sequence>
<dbReference type="InterPro" id="IPR002659">
    <property type="entry name" value="Glyco_trans_31"/>
</dbReference>
<dbReference type="PANTHER" id="PTHR11214:SF265">
    <property type="entry name" value="BETA-1,3-GALACTOSYLTRANSFERASE 5"/>
    <property type="match status" value="1"/>
</dbReference>
<evidence type="ECO:0000313" key="16">
    <source>
        <dbReference type="Proteomes" id="UP000288216"/>
    </source>
</evidence>
<evidence type="ECO:0000256" key="6">
    <source>
        <dbReference type="ARBA" id="ARBA00022692"/>
    </source>
</evidence>
<dbReference type="EMBL" id="BFAA01019862">
    <property type="protein sequence ID" value="GCB80865.1"/>
    <property type="molecule type" value="Genomic_DNA"/>
</dbReference>
<name>A0A401Q668_SCYTO</name>
<evidence type="ECO:0000256" key="13">
    <source>
        <dbReference type="ARBA" id="ARBA00048834"/>
    </source>
</evidence>
<accession>A0A401Q668</accession>
<evidence type="ECO:0000256" key="7">
    <source>
        <dbReference type="ARBA" id="ARBA00022968"/>
    </source>
</evidence>
<evidence type="ECO:0000256" key="4">
    <source>
        <dbReference type="ARBA" id="ARBA00022676"/>
    </source>
</evidence>
<comment type="pathway">
    <text evidence="2">Protein modification; protein glycosylation.</text>
</comment>
<dbReference type="GO" id="GO:0006629">
    <property type="term" value="P:lipid metabolic process"/>
    <property type="evidence" value="ECO:0007669"/>
    <property type="project" value="UniProtKB-KW"/>
</dbReference>
<dbReference type="OMA" id="VEWICTY"/>
<evidence type="ECO:0000256" key="8">
    <source>
        <dbReference type="ARBA" id="ARBA00022989"/>
    </source>
</evidence>